<name>A0A7S4GPW1_OXYMA</name>
<evidence type="ECO:0000256" key="2">
    <source>
        <dbReference type="SAM" id="MobiDB-lite"/>
    </source>
</evidence>
<evidence type="ECO:0000256" key="1">
    <source>
        <dbReference type="SAM" id="Coils"/>
    </source>
</evidence>
<protein>
    <submittedName>
        <fullName evidence="3">Uncharacterized protein</fullName>
    </submittedName>
</protein>
<evidence type="ECO:0000313" key="3">
    <source>
        <dbReference type="EMBL" id="CAE0843231.1"/>
    </source>
</evidence>
<gene>
    <name evidence="3" type="ORF">OMAR00294_LOCUS2378</name>
</gene>
<reference evidence="3" key="1">
    <citation type="submission" date="2021-01" db="EMBL/GenBank/DDBJ databases">
        <authorList>
            <person name="Corre E."/>
            <person name="Pelletier E."/>
            <person name="Niang G."/>
            <person name="Scheremetjew M."/>
            <person name="Finn R."/>
            <person name="Kale V."/>
            <person name="Holt S."/>
            <person name="Cochrane G."/>
            <person name="Meng A."/>
            <person name="Brown T."/>
            <person name="Cohen L."/>
        </authorList>
    </citation>
    <scope>NUCLEOTIDE SEQUENCE</scope>
    <source>
        <strain evidence="3">LB1974</strain>
    </source>
</reference>
<sequence>MAAAVDTTLGPGRPSSSAAVVYVHCRGRIEGVPLEEVTRNDLREAVASAFGLQPAAFEMLDQDGQLITEDTLVLTVQSGKTVMIQEDEITPNGQAAQPMGADWNAVVAQLEALRDDNDSLRAEMRDLRQAIGAERSAREQASAGTMASVEARWDDLMREKAAMRSDYKGVVQEVQSMRSSLAQDKHERDTMAADLRRQVGEATRAVTAERRLRETKDSETRQQMDDMLQRVTASTKIREDAERRLDDQVTRVQEALMSDQVARAETVSQLRSMGSELSLKTEKALAECNQATMDTKATFAEMRSWMVQQQREAAATQDNVTSRCEQIRVGLEEETRARTLAAERVAQQLTVLVESVQEEQQLRADGDAEMATSIEIVQRKVDDQARYRDQVMQTLAKVEQQTQRKLDELVKSQELEMSKLQRLVVEEAEARDTGDSRLQAMVNRIDEAGVDRNQARMRQEKDIFAALDTLKASVGAERRAREQFEESVEDRVGGVQGSEGQRLAMKEMAEELRGGQLEIRADVETLKSNRASDMLSLMSTQEQAQRNVEALQRSVDSLAAQVERIPENALSASRDMMAKEIDERVEAMEDLRGQIEDVQKAVDKEAKLRDMADIAVGRVVAELRETLDSFDSKMSSNLSALQQWLQQEATRREEALKLEGSMRDDALRQERSQREEALSQLAADVNKIQEDVQPVIDGGGPGREDLEALQDAINDERRARADADQRLRLDTKEAVEKEVTARMQAVARVREEVLRETRDRQDAVGQLEDVIAELRTSLETHTHELLPQGSDEERETEEGSGAEDQYPEYASSVEYENSQRSSSYR</sequence>
<proteinExistence type="predicted"/>
<dbReference type="AlphaFoldDB" id="A0A7S4GPW1"/>
<organism evidence="3">
    <name type="scientific">Oxyrrhis marina</name>
    <name type="common">Dinoflagellate</name>
    <dbReference type="NCBI Taxonomy" id="2969"/>
    <lineage>
        <taxon>Eukaryota</taxon>
        <taxon>Sar</taxon>
        <taxon>Alveolata</taxon>
        <taxon>Dinophyceae</taxon>
        <taxon>Oxyrrhinales</taxon>
        <taxon>Oxyrrhinaceae</taxon>
        <taxon>Oxyrrhis</taxon>
    </lineage>
</organism>
<feature type="compositionally biased region" description="Acidic residues" evidence="2">
    <location>
        <begin position="790"/>
        <end position="801"/>
    </location>
</feature>
<feature type="region of interest" description="Disordered" evidence="2">
    <location>
        <begin position="778"/>
        <end position="825"/>
    </location>
</feature>
<accession>A0A7S4GPW1</accession>
<dbReference type="EMBL" id="HBJB01002905">
    <property type="protein sequence ID" value="CAE0843231.1"/>
    <property type="molecule type" value="Transcribed_RNA"/>
</dbReference>
<feature type="coiled-coil region" evidence="1">
    <location>
        <begin position="541"/>
        <end position="608"/>
    </location>
</feature>
<feature type="compositionally biased region" description="Polar residues" evidence="2">
    <location>
        <begin position="814"/>
        <end position="825"/>
    </location>
</feature>
<keyword evidence="1" id="KW-0175">Coiled coil</keyword>